<proteinExistence type="predicted"/>
<evidence type="ECO:0000313" key="3">
    <source>
        <dbReference type="WBParaSite" id="HCON_00188430-00001"/>
    </source>
</evidence>
<organism evidence="2 3">
    <name type="scientific">Haemonchus contortus</name>
    <name type="common">Barber pole worm</name>
    <dbReference type="NCBI Taxonomy" id="6289"/>
    <lineage>
        <taxon>Eukaryota</taxon>
        <taxon>Metazoa</taxon>
        <taxon>Ecdysozoa</taxon>
        <taxon>Nematoda</taxon>
        <taxon>Chromadorea</taxon>
        <taxon>Rhabditida</taxon>
        <taxon>Rhabditina</taxon>
        <taxon>Rhabditomorpha</taxon>
        <taxon>Strongyloidea</taxon>
        <taxon>Trichostrongylidae</taxon>
        <taxon>Haemonchus</taxon>
    </lineage>
</organism>
<dbReference type="WBParaSite" id="HCON_00188430-00001">
    <property type="protein sequence ID" value="HCON_00188430-00001"/>
    <property type="gene ID" value="HCON_00188430"/>
</dbReference>
<evidence type="ECO:0000313" key="2">
    <source>
        <dbReference type="Proteomes" id="UP000025227"/>
    </source>
</evidence>
<protein>
    <submittedName>
        <fullName evidence="3">Uncharacterized protein</fullName>
    </submittedName>
</protein>
<reference evidence="3" key="1">
    <citation type="submission" date="2020-12" db="UniProtKB">
        <authorList>
            <consortium name="WormBaseParasite"/>
        </authorList>
    </citation>
    <scope>IDENTIFICATION</scope>
    <source>
        <strain evidence="3">MHco3</strain>
    </source>
</reference>
<feature type="region of interest" description="Disordered" evidence="1">
    <location>
        <begin position="90"/>
        <end position="119"/>
    </location>
</feature>
<evidence type="ECO:0000256" key="1">
    <source>
        <dbReference type="SAM" id="MobiDB-lite"/>
    </source>
</evidence>
<dbReference type="Proteomes" id="UP000025227">
    <property type="component" value="Unplaced"/>
</dbReference>
<keyword evidence="2" id="KW-1185">Reference proteome</keyword>
<accession>A0A7I4Z6A7</accession>
<sequence length="119" mass="14346">MLQDLHPPRFPCEFIGRFCLRNIDEKYYIRFVDYLQDEVMKQRVYKLPRDDPLHRVLRRYAGVKSRGLPAINNKRPNLRSYAEKRLRKMRKREQQQLRTKLPRLERAFASPGGVSSNSR</sequence>
<dbReference type="AlphaFoldDB" id="A0A7I4Z6A7"/>
<name>A0A7I4Z6A7_HAECO</name>